<keyword evidence="1" id="KW-0479">Metal-binding</keyword>
<evidence type="ECO:0000313" key="7">
    <source>
        <dbReference type="EMBL" id="KAJ6413798.1"/>
    </source>
</evidence>
<evidence type="ECO:0000256" key="1">
    <source>
        <dbReference type="ARBA" id="ARBA00022723"/>
    </source>
</evidence>
<dbReference type="PANTHER" id="PTHR46293:SF1">
    <property type="entry name" value="OS03G0632800 PROTEIN"/>
    <property type="match status" value="1"/>
</dbReference>
<protein>
    <recommendedName>
        <fullName evidence="6">RING-type domain-containing protein</fullName>
    </recommendedName>
</protein>
<sequence>MDERSQEKEMVGQVVRVKRKKLEACMTCPLCNHLLNEATTISLCLHTFCRKCIHKKLTHEKVDCCPICNMHLGRLPTEKLRSDNYLQDMRAKIFPFKRREVKDFEVMPSVALPEKKKGEQRERARDLQTSRADDLVPQGHGQDDEECLGSQMFIAYSISLEEEYQDPKVIPESEEYIQDRGLVPQVVSQSGKDSLVLPDEVSDIPTTTKPHKNESSSNSEAFTTMAITPFASNSPISGLHQ</sequence>
<keyword evidence="8" id="KW-1185">Reference proteome</keyword>
<proteinExistence type="predicted"/>
<dbReference type="PROSITE" id="PS50089">
    <property type="entry name" value="ZF_RING_2"/>
    <property type="match status" value="1"/>
</dbReference>
<feature type="compositionally biased region" description="Basic and acidic residues" evidence="5">
    <location>
        <begin position="113"/>
        <end position="134"/>
    </location>
</feature>
<dbReference type="InterPro" id="IPR001841">
    <property type="entry name" value="Znf_RING"/>
</dbReference>
<reference evidence="7 8" key="1">
    <citation type="journal article" date="2023" name="Int. J. Mol. Sci.">
        <title>De Novo Assembly and Annotation of 11 Diverse Shrub Willow (Salix) Genomes Reveals Novel Gene Organization in Sex-Linked Regions.</title>
        <authorList>
            <person name="Hyden B."/>
            <person name="Feng K."/>
            <person name="Yates T.B."/>
            <person name="Jawdy S."/>
            <person name="Cereghino C."/>
            <person name="Smart L.B."/>
            <person name="Muchero W."/>
        </authorList>
    </citation>
    <scope>NUCLEOTIDE SEQUENCE [LARGE SCALE GENOMIC DNA]</scope>
    <source>
        <tissue evidence="7">Shoot tip</tissue>
    </source>
</reference>
<keyword evidence="2 4" id="KW-0863">Zinc-finger</keyword>
<dbReference type="InterPro" id="IPR013083">
    <property type="entry name" value="Znf_RING/FYVE/PHD"/>
</dbReference>
<dbReference type="GO" id="GO:0004842">
    <property type="term" value="F:ubiquitin-protein transferase activity"/>
    <property type="evidence" value="ECO:0007669"/>
    <property type="project" value="InterPro"/>
</dbReference>
<dbReference type="InterPro" id="IPR044807">
    <property type="entry name" value="DRIP1-like"/>
</dbReference>
<name>A0AAD6JYP9_9ROSI</name>
<evidence type="ECO:0000259" key="6">
    <source>
        <dbReference type="PROSITE" id="PS50089"/>
    </source>
</evidence>
<dbReference type="PANTHER" id="PTHR46293">
    <property type="entry name" value="E3 UBIQUITIN PROTEIN LIGASE DRIP1"/>
    <property type="match status" value="1"/>
</dbReference>
<organism evidence="7 8">
    <name type="scientific">Salix udensis</name>
    <dbReference type="NCBI Taxonomy" id="889485"/>
    <lineage>
        <taxon>Eukaryota</taxon>
        <taxon>Viridiplantae</taxon>
        <taxon>Streptophyta</taxon>
        <taxon>Embryophyta</taxon>
        <taxon>Tracheophyta</taxon>
        <taxon>Spermatophyta</taxon>
        <taxon>Magnoliopsida</taxon>
        <taxon>eudicotyledons</taxon>
        <taxon>Gunneridae</taxon>
        <taxon>Pentapetalae</taxon>
        <taxon>rosids</taxon>
        <taxon>fabids</taxon>
        <taxon>Malpighiales</taxon>
        <taxon>Salicaceae</taxon>
        <taxon>Saliceae</taxon>
        <taxon>Salix</taxon>
    </lineage>
</organism>
<evidence type="ECO:0000256" key="4">
    <source>
        <dbReference type="PROSITE-ProRule" id="PRU00175"/>
    </source>
</evidence>
<evidence type="ECO:0000256" key="5">
    <source>
        <dbReference type="SAM" id="MobiDB-lite"/>
    </source>
</evidence>
<dbReference type="PROSITE" id="PS00518">
    <property type="entry name" value="ZF_RING_1"/>
    <property type="match status" value="1"/>
</dbReference>
<dbReference type="InterPro" id="IPR017907">
    <property type="entry name" value="Znf_RING_CS"/>
</dbReference>
<dbReference type="EMBL" id="JAPFFJ010000013">
    <property type="protein sequence ID" value="KAJ6413798.1"/>
    <property type="molecule type" value="Genomic_DNA"/>
</dbReference>
<feature type="domain" description="RING-type" evidence="6">
    <location>
        <begin position="28"/>
        <end position="69"/>
    </location>
</feature>
<dbReference type="SUPFAM" id="SSF57850">
    <property type="entry name" value="RING/U-box"/>
    <property type="match status" value="1"/>
</dbReference>
<dbReference type="GO" id="GO:0008270">
    <property type="term" value="F:zinc ion binding"/>
    <property type="evidence" value="ECO:0007669"/>
    <property type="project" value="UniProtKB-KW"/>
</dbReference>
<feature type="region of interest" description="Disordered" evidence="5">
    <location>
        <begin position="112"/>
        <end position="143"/>
    </location>
</feature>
<evidence type="ECO:0000256" key="3">
    <source>
        <dbReference type="ARBA" id="ARBA00022833"/>
    </source>
</evidence>
<keyword evidence="3" id="KW-0862">Zinc</keyword>
<dbReference type="SMART" id="SM00184">
    <property type="entry name" value="RING"/>
    <property type="match status" value="1"/>
</dbReference>
<dbReference type="Gene3D" id="3.30.40.10">
    <property type="entry name" value="Zinc/RING finger domain, C3HC4 (zinc finger)"/>
    <property type="match status" value="1"/>
</dbReference>
<evidence type="ECO:0000256" key="2">
    <source>
        <dbReference type="ARBA" id="ARBA00022771"/>
    </source>
</evidence>
<feature type="compositionally biased region" description="Polar residues" evidence="5">
    <location>
        <begin position="215"/>
        <end position="241"/>
    </location>
</feature>
<comment type="caution">
    <text evidence="7">The sequence shown here is derived from an EMBL/GenBank/DDBJ whole genome shotgun (WGS) entry which is preliminary data.</text>
</comment>
<evidence type="ECO:0000313" key="8">
    <source>
        <dbReference type="Proteomes" id="UP001162972"/>
    </source>
</evidence>
<gene>
    <name evidence="7" type="ORF">OIU84_006574</name>
</gene>
<dbReference type="AlphaFoldDB" id="A0AAD6JYP9"/>
<feature type="region of interest" description="Disordered" evidence="5">
    <location>
        <begin position="189"/>
        <end position="241"/>
    </location>
</feature>
<dbReference type="Pfam" id="PF13923">
    <property type="entry name" value="zf-C3HC4_2"/>
    <property type="match status" value="1"/>
</dbReference>
<dbReference type="Proteomes" id="UP001162972">
    <property type="component" value="Chromosome 5"/>
</dbReference>
<accession>A0AAD6JYP9</accession>